<accession>A0A5P2C9L1</accession>
<dbReference type="InterPro" id="IPR050267">
    <property type="entry name" value="Anti-sigma-factor_SerPK"/>
</dbReference>
<keyword evidence="3" id="KW-0547">Nucleotide-binding</keyword>
<dbReference type="GO" id="GO:0004674">
    <property type="term" value="F:protein serine/threonine kinase activity"/>
    <property type="evidence" value="ECO:0007669"/>
    <property type="project" value="UniProtKB-KW"/>
</dbReference>
<dbReference type="InterPro" id="IPR036890">
    <property type="entry name" value="HATPase_C_sf"/>
</dbReference>
<keyword evidence="3" id="KW-0067">ATP-binding</keyword>
<dbReference type="Proteomes" id="UP000322927">
    <property type="component" value="Chromosome"/>
</dbReference>
<dbReference type="PANTHER" id="PTHR35526">
    <property type="entry name" value="ANTI-SIGMA-F FACTOR RSBW-RELATED"/>
    <property type="match status" value="1"/>
</dbReference>
<dbReference type="PANTHER" id="PTHR35526:SF3">
    <property type="entry name" value="ANTI-SIGMA-F FACTOR RSBW"/>
    <property type="match status" value="1"/>
</dbReference>
<gene>
    <name evidence="3" type="ORF">DEJ48_24775</name>
</gene>
<dbReference type="CDD" id="cd16936">
    <property type="entry name" value="HATPase_RsbW-like"/>
    <property type="match status" value="1"/>
</dbReference>
<dbReference type="OrthoDB" id="3211521at2"/>
<organism evidence="3 4">
    <name type="scientific">Streptomyces venezuelae</name>
    <dbReference type="NCBI Taxonomy" id="54571"/>
    <lineage>
        <taxon>Bacteria</taxon>
        <taxon>Bacillati</taxon>
        <taxon>Actinomycetota</taxon>
        <taxon>Actinomycetes</taxon>
        <taxon>Kitasatosporales</taxon>
        <taxon>Streptomycetaceae</taxon>
        <taxon>Streptomyces</taxon>
    </lineage>
</organism>
<dbReference type="Gene3D" id="3.30.565.10">
    <property type="entry name" value="Histidine kinase-like ATPase, C-terminal domain"/>
    <property type="match status" value="1"/>
</dbReference>
<dbReference type="EMBL" id="CP029192">
    <property type="protein sequence ID" value="QES39243.1"/>
    <property type="molecule type" value="Genomic_DNA"/>
</dbReference>
<proteinExistence type="predicted"/>
<reference evidence="3 4" key="1">
    <citation type="submission" date="2018-05" db="EMBL/GenBank/DDBJ databases">
        <title>Streptomyces venezuelae.</title>
        <authorList>
            <person name="Kim W."/>
            <person name="Lee N."/>
            <person name="Cho B.-K."/>
        </authorList>
    </citation>
    <scope>NUCLEOTIDE SEQUENCE [LARGE SCALE GENOMIC DNA]</scope>
    <source>
        <strain evidence="3 4">ATCC 14584</strain>
    </source>
</reference>
<dbReference type="InterPro" id="IPR003594">
    <property type="entry name" value="HATPase_dom"/>
</dbReference>
<dbReference type="Pfam" id="PF13581">
    <property type="entry name" value="HATPase_c_2"/>
    <property type="match status" value="1"/>
</dbReference>
<name>A0A5P2C9L1_STRVZ</name>
<keyword evidence="1" id="KW-0418">Kinase</keyword>
<dbReference type="GO" id="GO:0005524">
    <property type="term" value="F:ATP binding"/>
    <property type="evidence" value="ECO:0007669"/>
    <property type="project" value="UniProtKB-KW"/>
</dbReference>
<evidence type="ECO:0000259" key="2">
    <source>
        <dbReference type="Pfam" id="PF13581"/>
    </source>
</evidence>
<feature type="domain" description="Histidine kinase/HSP90-like ATPase" evidence="2">
    <location>
        <begin position="11"/>
        <end position="128"/>
    </location>
</feature>
<dbReference type="AlphaFoldDB" id="A0A5P2C9L1"/>
<evidence type="ECO:0000313" key="3">
    <source>
        <dbReference type="EMBL" id="QES39243.1"/>
    </source>
</evidence>
<keyword evidence="1" id="KW-0723">Serine/threonine-protein kinase</keyword>
<sequence length="219" mass="23888">MQRKPWELAFLAEPEEVAALRRLLRLHLGVWGLHALVDAAQLCVTELVTNVVTHVGIGTPTRLAVAMNDAYLRIEVHDPDAKALPTLLSGTQRMPLLGEAETGRGLALVDAVADRWGVQLRADGKVTWCELRANLSSPYGHTGGPRVTRAEGILGLYGWAAREHPERVEEAHLLSALAGRTPAIEVIADILHWLHAHGHDPDDALVCAQTRFEAEIEVA</sequence>
<dbReference type="RefSeq" id="WP_150221377.1">
    <property type="nucleotide sequence ID" value="NZ_CP029192.1"/>
</dbReference>
<evidence type="ECO:0000313" key="4">
    <source>
        <dbReference type="Proteomes" id="UP000322927"/>
    </source>
</evidence>
<protein>
    <submittedName>
        <fullName evidence="3">ATP-binding protein</fullName>
    </submittedName>
</protein>
<dbReference type="SUPFAM" id="SSF55874">
    <property type="entry name" value="ATPase domain of HSP90 chaperone/DNA topoisomerase II/histidine kinase"/>
    <property type="match status" value="1"/>
</dbReference>
<keyword evidence="1" id="KW-0808">Transferase</keyword>
<evidence type="ECO:0000256" key="1">
    <source>
        <dbReference type="ARBA" id="ARBA00022527"/>
    </source>
</evidence>